<evidence type="ECO:0000313" key="9">
    <source>
        <dbReference type="Proteomes" id="UP000078046"/>
    </source>
</evidence>
<keyword evidence="9" id="KW-1185">Reference proteome</keyword>
<accession>A0A177B604</accession>
<evidence type="ECO:0000256" key="3">
    <source>
        <dbReference type="ARBA" id="ARBA00022801"/>
    </source>
</evidence>
<organism evidence="8 9">
    <name type="scientific">Intoshia linei</name>
    <dbReference type="NCBI Taxonomy" id="1819745"/>
    <lineage>
        <taxon>Eukaryota</taxon>
        <taxon>Metazoa</taxon>
        <taxon>Spiralia</taxon>
        <taxon>Lophotrochozoa</taxon>
        <taxon>Mesozoa</taxon>
        <taxon>Orthonectida</taxon>
        <taxon>Rhopaluridae</taxon>
        <taxon>Intoshia</taxon>
    </lineage>
</organism>
<keyword evidence="2" id="KW-0547">Nucleotide-binding</keyword>
<feature type="domain" description="DNA2/NAM7 helicase helicase" evidence="6">
    <location>
        <begin position="175"/>
        <end position="266"/>
    </location>
</feature>
<dbReference type="SUPFAM" id="SSF52540">
    <property type="entry name" value="P-loop containing nucleoside triphosphate hydrolases"/>
    <property type="match status" value="1"/>
</dbReference>
<feature type="domain" description="DNA2/NAM7 helicase-like C-terminal" evidence="7">
    <location>
        <begin position="384"/>
        <end position="510"/>
    </location>
</feature>
<dbReference type="InterPro" id="IPR041679">
    <property type="entry name" value="DNA2/NAM7-like_C"/>
</dbReference>
<dbReference type="GO" id="GO:0016787">
    <property type="term" value="F:hydrolase activity"/>
    <property type="evidence" value="ECO:0007669"/>
    <property type="project" value="UniProtKB-KW"/>
</dbReference>
<dbReference type="EMBL" id="LWCA01000340">
    <property type="protein sequence ID" value="OAF69073.1"/>
    <property type="molecule type" value="Genomic_DNA"/>
</dbReference>
<name>A0A177B604_9BILA</name>
<dbReference type="AlphaFoldDB" id="A0A177B604"/>
<keyword evidence="5" id="KW-0067">ATP-binding</keyword>
<dbReference type="Pfam" id="PF13086">
    <property type="entry name" value="AAA_11"/>
    <property type="match status" value="2"/>
</dbReference>
<protein>
    <recommendedName>
        <fullName evidence="10">AAA+ ATPase domain-containing protein</fullName>
    </recommendedName>
</protein>
<dbReference type="InterPro" id="IPR050534">
    <property type="entry name" value="Coronavir_polyprotein_1ab"/>
</dbReference>
<dbReference type="InterPro" id="IPR027417">
    <property type="entry name" value="P-loop_NTPase"/>
</dbReference>
<evidence type="ECO:0000256" key="2">
    <source>
        <dbReference type="ARBA" id="ARBA00022741"/>
    </source>
</evidence>
<dbReference type="OrthoDB" id="306218at2759"/>
<dbReference type="PANTHER" id="PTHR43788:SF16">
    <property type="entry name" value="HELICASE WITH ZINC FINGER 2"/>
    <property type="match status" value="1"/>
</dbReference>
<dbReference type="Proteomes" id="UP000078046">
    <property type="component" value="Unassembled WGS sequence"/>
</dbReference>
<comment type="caution">
    <text evidence="8">The sequence shown here is derived from an EMBL/GenBank/DDBJ whole genome shotgun (WGS) entry which is preliminary data.</text>
</comment>
<dbReference type="GO" id="GO:0043139">
    <property type="term" value="F:5'-3' DNA helicase activity"/>
    <property type="evidence" value="ECO:0007669"/>
    <property type="project" value="TreeGrafter"/>
</dbReference>
<evidence type="ECO:0008006" key="10">
    <source>
        <dbReference type="Google" id="ProtNLM"/>
    </source>
</evidence>
<evidence type="ECO:0000259" key="7">
    <source>
        <dbReference type="Pfam" id="PF13087"/>
    </source>
</evidence>
<keyword evidence="3" id="KW-0378">Hydrolase</keyword>
<keyword evidence="4" id="KW-0347">Helicase</keyword>
<sequence length="550" mass="64163">MKIVTAKYETIEKYKQVYSHILHLENYSEKEYYRQKHSRNISIEWIEMEDEIYGLVKKKDCTNFIKNGMESILLSLYYSEECDDTFRGSMNILNDDYYIIYISNFQSILLKHQVFYIHLVHNDHQFKNKSEALNAFINKSFSSQLKKILLGNVRHNISINYKNLPEDFSVEKICKLNNSQKMAVKSSMTTPVTIIQGPPGTGKTKTAATLIYHLSLYKGNILVCAPSNVAVDNLAEALDKAGVNVVRIFSRSARRKSKLKNLDIYQKIFEMYPFLKKYEKMKMKGILNKSENKILRNWYFKKLKKASYYIFQKIKIVCATCHSANNIMISDMTFNTVLIDESTLGTELDCLVPIVKGCVRLILVGDQHQLQPIIKNQALVELGYDMSMFERLLLAGIKPVLLDTQYRMHPGLIEFSAKSFYKNKLYSGISKSDRSNIKNLKWFNKNLPLLFWNTVGIEMMMNKSYYNLSEIKRIIIILFHLFEKGVESTNIGVISSYKSQTVYIKTYIDLNFPEYDLWIYFKDAKKILSFFQLLGPMMMTKWGFCRIIDD</sequence>
<evidence type="ECO:0000256" key="4">
    <source>
        <dbReference type="ARBA" id="ARBA00022806"/>
    </source>
</evidence>
<dbReference type="PANTHER" id="PTHR43788">
    <property type="entry name" value="DNA2/NAM7 HELICASE FAMILY MEMBER"/>
    <property type="match status" value="1"/>
</dbReference>
<comment type="similarity">
    <text evidence="1">Belongs to the DNA2/NAM7 helicase family.</text>
</comment>
<reference evidence="8 9" key="1">
    <citation type="submission" date="2016-04" db="EMBL/GenBank/DDBJ databases">
        <title>The genome of Intoshia linei affirms orthonectids as highly simplified spiralians.</title>
        <authorList>
            <person name="Mikhailov K.V."/>
            <person name="Slusarev G.S."/>
            <person name="Nikitin M.A."/>
            <person name="Logacheva M.D."/>
            <person name="Penin A."/>
            <person name="Aleoshin V."/>
            <person name="Panchin Y.V."/>
        </authorList>
    </citation>
    <scope>NUCLEOTIDE SEQUENCE [LARGE SCALE GENOMIC DNA]</scope>
    <source>
        <strain evidence="8">Intl2013</strain>
        <tissue evidence="8">Whole animal</tissue>
    </source>
</reference>
<dbReference type="GO" id="GO:0005524">
    <property type="term" value="F:ATP binding"/>
    <property type="evidence" value="ECO:0007669"/>
    <property type="project" value="UniProtKB-KW"/>
</dbReference>
<dbReference type="InterPro" id="IPR041677">
    <property type="entry name" value="DNA2/NAM7_AAA_11"/>
</dbReference>
<gene>
    <name evidence="8" type="ORF">A3Q56_03166</name>
</gene>
<evidence type="ECO:0000256" key="5">
    <source>
        <dbReference type="ARBA" id="ARBA00022840"/>
    </source>
</evidence>
<proteinExistence type="inferred from homology"/>
<evidence type="ECO:0000313" key="8">
    <source>
        <dbReference type="EMBL" id="OAF69073.1"/>
    </source>
</evidence>
<feature type="domain" description="DNA2/NAM7 helicase helicase" evidence="6">
    <location>
        <begin position="279"/>
        <end position="376"/>
    </location>
</feature>
<dbReference type="Pfam" id="PF13087">
    <property type="entry name" value="AAA_12"/>
    <property type="match status" value="1"/>
</dbReference>
<evidence type="ECO:0000259" key="6">
    <source>
        <dbReference type="Pfam" id="PF13086"/>
    </source>
</evidence>
<evidence type="ECO:0000256" key="1">
    <source>
        <dbReference type="ARBA" id="ARBA00007913"/>
    </source>
</evidence>
<dbReference type="Gene3D" id="3.40.50.300">
    <property type="entry name" value="P-loop containing nucleotide triphosphate hydrolases"/>
    <property type="match status" value="2"/>
</dbReference>